<name>A0ABP8NAD0_9BACT</name>
<evidence type="ECO:0008006" key="3">
    <source>
        <dbReference type="Google" id="ProtNLM"/>
    </source>
</evidence>
<keyword evidence="2" id="KW-1185">Reference proteome</keyword>
<sequence>MSKVCYSCGVPLKKNVNRSKEHVPAKNLFDGFEKPLTKNIVTVPACTTCNGGYSHIDQNLRDLLAIKNNDPNSKVEFTRKGATSIVVHSDWKERVTMDNAGNVTAVSFGERDLWLYHIKNFKALFFDKYGTPIPGDFQIDAITKYSEEHAGMFYTFFNHAPDIAEWQVSGHEDVFKYILHEVSLSQHGGISSLVGLFVYHGDIRVLVIACRNADIAAMNSHYRH</sequence>
<evidence type="ECO:0000313" key="1">
    <source>
        <dbReference type="EMBL" id="GAA4463129.1"/>
    </source>
</evidence>
<dbReference type="RefSeq" id="WP_345079739.1">
    <property type="nucleotide sequence ID" value="NZ_BAABFA010000008.1"/>
</dbReference>
<evidence type="ECO:0000313" key="2">
    <source>
        <dbReference type="Proteomes" id="UP001500067"/>
    </source>
</evidence>
<organism evidence="1 2">
    <name type="scientific">Nemorincola caseinilytica</name>
    <dbReference type="NCBI Taxonomy" id="2054315"/>
    <lineage>
        <taxon>Bacteria</taxon>
        <taxon>Pseudomonadati</taxon>
        <taxon>Bacteroidota</taxon>
        <taxon>Chitinophagia</taxon>
        <taxon>Chitinophagales</taxon>
        <taxon>Chitinophagaceae</taxon>
        <taxon>Nemorincola</taxon>
    </lineage>
</organism>
<dbReference type="Proteomes" id="UP001500067">
    <property type="component" value="Unassembled WGS sequence"/>
</dbReference>
<accession>A0ABP8NAD0</accession>
<protein>
    <recommendedName>
        <fullName evidence="3">HNH endonuclease 5 domain-containing protein</fullName>
    </recommendedName>
</protein>
<dbReference type="EMBL" id="BAABFA010000008">
    <property type="protein sequence ID" value="GAA4463129.1"/>
    <property type="molecule type" value="Genomic_DNA"/>
</dbReference>
<proteinExistence type="predicted"/>
<reference evidence="2" key="1">
    <citation type="journal article" date="2019" name="Int. J. Syst. Evol. Microbiol.">
        <title>The Global Catalogue of Microorganisms (GCM) 10K type strain sequencing project: providing services to taxonomists for standard genome sequencing and annotation.</title>
        <authorList>
            <consortium name="The Broad Institute Genomics Platform"/>
            <consortium name="The Broad Institute Genome Sequencing Center for Infectious Disease"/>
            <person name="Wu L."/>
            <person name="Ma J."/>
        </authorList>
    </citation>
    <scope>NUCLEOTIDE SEQUENCE [LARGE SCALE GENOMIC DNA]</scope>
    <source>
        <strain evidence="2">JCM 32105</strain>
    </source>
</reference>
<gene>
    <name evidence="1" type="ORF">GCM10023093_10920</name>
</gene>
<comment type="caution">
    <text evidence="1">The sequence shown here is derived from an EMBL/GenBank/DDBJ whole genome shotgun (WGS) entry which is preliminary data.</text>
</comment>